<dbReference type="InterPro" id="IPR029044">
    <property type="entry name" value="Nucleotide-diphossugar_trans"/>
</dbReference>
<evidence type="ECO:0000256" key="5">
    <source>
        <dbReference type="ARBA" id="ARBA00022695"/>
    </source>
</evidence>
<dbReference type="RefSeq" id="WP_377368082.1">
    <property type="nucleotide sequence ID" value="NZ_JBHTMN010000014.1"/>
</dbReference>
<dbReference type="PANTHER" id="PTHR32125">
    <property type="entry name" value="2-C-METHYL-D-ERYTHRITOL 4-PHOSPHATE CYTIDYLYLTRANSFERASE, CHLOROPLASTIC"/>
    <property type="match status" value="1"/>
</dbReference>
<comment type="pathway">
    <text evidence="2 7">Isoprenoid biosynthesis; isopentenyl diphosphate biosynthesis via DXP pathway; isopentenyl diphosphate from 1-deoxy-D-xylulose 5-phosphate: step 2/6.</text>
</comment>
<dbReference type="PANTHER" id="PTHR32125:SF4">
    <property type="entry name" value="2-C-METHYL-D-ERYTHRITOL 4-PHOSPHATE CYTIDYLYLTRANSFERASE, CHLOROPLASTIC"/>
    <property type="match status" value="1"/>
</dbReference>
<dbReference type="Gene3D" id="3.90.550.10">
    <property type="entry name" value="Spore Coat Polysaccharide Biosynthesis Protein SpsA, Chain A"/>
    <property type="match status" value="1"/>
</dbReference>
<evidence type="ECO:0000256" key="2">
    <source>
        <dbReference type="ARBA" id="ARBA00004787"/>
    </source>
</evidence>
<dbReference type="InterPro" id="IPR018294">
    <property type="entry name" value="ISPD_synthase_CS"/>
</dbReference>
<dbReference type="EMBL" id="JBHTMN010000014">
    <property type="protein sequence ID" value="MFD1384139.1"/>
    <property type="molecule type" value="Genomic_DNA"/>
</dbReference>
<evidence type="ECO:0000313" key="9">
    <source>
        <dbReference type="Proteomes" id="UP001597059"/>
    </source>
</evidence>
<keyword evidence="5 7" id="KW-0548">Nucleotidyltransferase</keyword>
<dbReference type="NCBIfam" id="TIGR00453">
    <property type="entry name" value="ispD"/>
    <property type="match status" value="1"/>
</dbReference>
<name>A0ABW4B3P8_9GAMM</name>
<dbReference type="InterPro" id="IPR050088">
    <property type="entry name" value="IspD/TarI_cytidylyltransf_bact"/>
</dbReference>
<feature type="site" description="Transition state stabilizer" evidence="7">
    <location>
        <position position="16"/>
    </location>
</feature>
<feature type="site" description="Positions MEP for the nucleophilic attack" evidence="7">
    <location>
        <position position="211"/>
    </location>
</feature>
<comment type="similarity">
    <text evidence="3 7">Belongs to the IspD/TarI cytidylyltransferase family. IspD subfamily.</text>
</comment>
<dbReference type="CDD" id="cd02516">
    <property type="entry name" value="CDP-ME_synthetase"/>
    <property type="match status" value="1"/>
</dbReference>
<evidence type="ECO:0000256" key="7">
    <source>
        <dbReference type="HAMAP-Rule" id="MF_00108"/>
    </source>
</evidence>
<keyword evidence="4 7" id="KW-0808">Transferase</keyword>
<evidence type="ECO:0000256" key="1">
    <source>
        <dbReference type="ARBA" id="ARBA00001282"/>
    </source>
</evidence>
<dbReference type="Pfam" id="PF01128">
    <property type="entry name" value="IspD"/>
    <property type="match status" value="1"/>
</dbReference>
<evidence type="ECO:0000313" key="8">
    <source>
        <dbReference type="EMBL" id="MFD1384139.1"/>
    </source>
</evidence>
<dbReference type="SUPFAM" id="SSF53448">
    <property type="entry name" value="Nucleotide-diphospho-sugar transferases"/>
    <property type="match status" value="1"/>
</dbReference>
<dbReference type="PROSITE" id="PS01295">
    <property type="entry name" value="ISPD"/>
    <property type="match status" value="1"/>
</dbReference>
<dbReference type="HAMAP" id="MF_00108">
    <property type="entry name" value="IspD"/>
    <property type="match status" value="1"/>
</dbReference>
<keyword evidence="6 7" id="KW-0414">Isoprene biosynthesis</keyword>
<dbReference type="Proteomes" id="UP001597059">
    <property type="component" value="Unassembled WGS sequence"/>
</dbReference>
<dbReference type="EC" id="2.7.7.60" evidence="7"/>
<proteinExistence type="inferred from homology"/>
<gene>
    <name evidence="7 8" type="primary">ispD</name>
    <name evidence="8" type="ORF">ACFQ45_12215</name>
</gene>
<evidence type="ECO:0000256" key="3">
    <source>
        <dbReference type="ARBA" id="ARBA00009789"/>
    </source>
</evidence>
<feature type="site" description="Transition state stabilizer" evidence="7">
    <location>
        <position position="23"/>
    </location>
</feature>
<feature type="site" description="Positions MEP for the nucleophilic attack" evidence="7">
    <location>
        <position position="155"/>
    </location>
</feature>
<evidence type="ECO:0000256" key="6">
    <source>
        <dbReference type="ARBA" id="ARBA00023229"/>
    </source>
</evidence>
<reference evidence="9" key="1">
    <citation type="journal article" date="2019" name="Int. J. Syst. Evol. Microbiol.">
        <title>The Global Catalogue of Microorganisms (GCM) 10K type strain sequencing project: providing services to taxonomists for standard genome sequencing and annotation.</title>
        <authorList>
            <consortium name="The Broad Institute Genomics Platform"/>
            <consortium name="The Broad Institute Genome Sequencing Center for Infectious Disease"/>
            <person name="Wu L."/>
            <person name="Ma J."/>
        </authorList>
    </citation>
    <scope>NUCLEOTIDE SEQUENCE [LARGE SCALE GENOMIC DNA]</scope>
    <source>
        <strain evidence="9">JCM 30774</strain>
    </source>
</reference>
<comment type="caution">
    <text evidence="8">The sequence shown here is derived from an EMBL/GenBank/DDBJ whole genome shotgun (WGS) entry which is preliminary data.</text>
</comment>
<dbReference type="InterPro" id="IPR001228">
    <property type="entry name" value="IspD"/>
</dbReference>
<comment type="function">
    <text evidence="7">Catalyzes the formation of 4-diphosphocytidyl-2-C-methyl-D-erythritol from CTP and 2-C-methyl-D-erythritol 4-phosphate (MEP).</text>
</comment>
<protein>
    <recommendedName>
        <fullName evidence="7">2-C-methyl-D-erythritol 4-phosphate cytidylyltransferase</fullName>
        <ecNumber evidence="7">2.7.7.60</ecNumber>
    </recommendedName>
    <alternativeName>
        <fullName evidence="7">4-diphosphocytidyl-2C-methyl-D-erythritol synthase</fullName>
    </alternativeName>
    <alternativeName>
        <fullName evidence="7">MEP cytidylyltransferase</fullName>
        <shortName evidence="7">MCT</shortName>
    </alternativeName>
</protein>
<evidence type="ECO:0000256" key="4">
    <source>
        <dbReference type="ARBA" id="ARBA00022679"/>
    </source>
</evidence>
<accession>A0ABW4B3P8</accession>
<keyword evidence="9" id="KW-1185">Reference proteome</keyword>
<comment type="catalytic activity">
    <reaction evidence="1 7">
        <text>2-C-methyl-D-erythritol 4-phosphate + CTP + H(+) = 4-CDP-2-C-methyl-D-erythritol + diphosphate</text>
        <dbReference type="Rhea" id="RHEA:13429"/>
        <dbReference type="ChEBI" id="CHEBI:15378"/>
        <dbReference type="ChEBI" id="CHEBI:33019"/>
        <dbReference type="ChEBI" id="CHEBI:37563"/>
        <dbReference type="ChEBI" id="CHEBI:57823"/>
        <dbReference type="ChEBI" id="CHEBI:58262"/>
        <dbReference type="EC" id="2.7.7.60"/>
    </reaction>
</comment>
<dbReference type="InterPro" id="IPR034683">
    <property type="entry name" value="IspD/TarI"/>
</dbReference>
<sequence>MTQYWVIIPAAGAGKRMASAIPKQYLTLNQRTILDVTIANFLSHPQILGVAVGVSPNDEHWAKSEWATHPQVIRYDGGTERAETVLNGLQVLLAVGVDETANVLVHDAARPLVTHDALTRIMAHDGSEGALLAIPCKDTLKLANETTQSIGTVDRSAIWQAQTPQKFPLMALLEGLSTALEENLAITDESSAMELLGWQPALIEGEATNLKITVPEDLVMANAILASQTHTQQ</sequence>
<dbReference type="GO" id="GO:0050518">
    <property type="term" value="F:2-C-methyl-D-erythritol 4-phosphate cytidylyltransferase activity"/>
    <property type="evidence" value="ECO:0007669"/>
    <property type="project" value="UniProtKB-EC"/>
</dbReference>
<organism evidence="8 9">
    <name type="scientific">Rhodanobacter aciditrophus</name>
    <dbReference type="NCBI Taxonomy" id="1623218"/>
    <lineage>
        <taxon>Bacteria</taxon>
        <taxon>Pseudomonadati</taxon>
        <taxon>Pseudomonadota</taxon>
        <taxon>Gammaproteobacteria</taxon>
        <taxon>Lysobacterales</taxon>
        <taxon>Rhodanobacteraceae</taxon>
        <taxon>Rhodanobacter</taxon>
    </lineage>
</organism>